<protein>
    <submittedName>
        <fullName evidence="2">Uncharacterized protein</fullName>
    </submittedName>
</protein>
<dbReference type="AlphaFoldDB" id="A0A923RLL4"/>
<sequence>MLFGKDIDLVEDTKKRRLMQVRKDNTFYLLDKKQEKYVTFLKNNIINAVSIGVMLGYLLKFLNWPWVVWAIVAVVWYVSYVVLFNTKVFPKFKKLKEKKVKVVPPSTTKGKTLAFALAFLFIGIALLACVPLGQTTSETESVVVIGCGFFSIVMGLKFLGDYRKA</sequence>
<proteinExistence type="predicted"/>
<dbReference type="EMBL" id="JACOOR010000001">
    <property type="protein sequence ID" value="MBC5658466.1"/>
    <property type="molecule type" value="Genomic_DNA"/>
</dbReference>
<keyword evidence="1" id="KW-1133">Transmembrane helix</keyword>
<reference evidence="2" key="1">
    <citation type="submission" date="2020-08" db="EMBL/GenBank/DDBJ databases">
        <title>Genome public.</title>
        <authorList>
            <person name="Liu C."/>
            <person name="Sun Q."/>
        </authorList>
    </citation>
    <scope>NUCLEOTIDE SEQUENCE</scope>
    <source>
        <strain evidence="2">NSJ-68</strain>
    </source>
</reference>
<dbReference type="RefSeq" id="WP_186872818.1">
    <property type="nucleotide sequence ID" value="NZ_JACOOR010000001.1"/>
</dbReference>
<gene>
    <name evidence="2" type="ORF">H8S44_01525</name>
</gene>
<evidence type="ECO:0000256" key="1">
    <source>
        <dbReference type="SAM" id="Phobius"/>
    </source>
</evidence>
<feature type="transmembrane region" description="Helical" evidence="1">
    <location>
        <begin position="139"/>
        <end position="159"/>
    </location>
</feature>
<evidence type="ECO:0000313" key="2">
    <source>
        <dbReference type="EMBL" id="MBC5658466.1"/>
    </source>
</evidence>
<accession>A0A923RLL4</accession>
<keyword evidence="1" id="KW-0472">Membrane</keyword>
<dbReference type="Proteomes" id="UP000649345">
    <property type="component" value="Unassembled WGS sequence"/>
</dbReference>
<feature type="transmembrane region" description="Helical" evidence="1">
    <location>
        <begin position="110"/>
        <end position="133"/>
    </location>
</feature>
<keyword evidence="1" id="KW-0812">Transmembrane</keyword>
<name>A0A923RLL4_9FIRM</name>
<keyword evidence="3" id="KW-1185">Reference proteome</keyword>
<evidence type="ECO:0000313" key="3">
    <source>
        <dbReference type="Proteomes" id="UP000649345"/>
    </source>
</evidence>
<comment type="caution">
    <text evidence="2">The sequence shown here is derived from an EMBL/GenBank/DDBJ whole genome shotgun (WGS) entry which is preliminary data.</text>
</comment>
<organism evidence="2 3">
    <name type="scientific">Anaerosacchariphilus hominis</name>
    <dbReference type="NCBI Taxonomy" id="2763017"/>
    <lineage>
        <taxon>Bacteria</taxon>
        <taxon>Bacillati</taxon>
        <taxon>Bacillota</taxon>
        <taxon>Clostridia</taxon>
        <taxon>Lachnospirales</taxon>
        <taxon>Lachnospiraceae</taxon>
        <taxon>Anaerosacchariphilus</taxon>
    </lineage>
</organism>
<feature type="transmembrane region" description="Helical" evidence="1">
    <location>
        <begin position="66"/>
        <end position="89"/>
    </location>
</feature>